<evidence type="ECO:0000313" key="4">
    <source>
        <dbReference type="Proteomes" id="UP000008810"/>
    </source>
</evidence>
<reference evidence="2 3" key="1">
    <citation type="journal article" date="2010" name="Nature">
        <title>Genome sequencing and analysis of the model grass Brachypodium distachyon.</title>
        <authorList>
            <consortium name="International Brachypodium Initiative"/>
        </authorList>
    </citation>
    <scope>NUCLEOTIDE SEQUENCE [LARGE SCALE GENOMIC DNA]</scope>
    <source>
        <strain evidence="2 3">Bd21</strain>
    </source>
</reference>
<dbReference type="EMBL" id="CM000880">
    <property type="protein sequence ID" value="PNT77486.1"/>
    <property type="molecule type" value="Genomic_DNA"/>
</dbReference>
<protein>
    <submittedName>
        <fullName evidence="2 3">Uncharacterized protein</fullName>
    </submittedName>
</protein>
<gene>
    <name evidence="2" type="ORF">BRADI_1g63605v3</name>
</gene>
<reference evidence="3" key="3">
    <citation type="submission" date="2018-08" db="UniProtKB">
        <authorList>
            <consortium name="EnsemblPlants"/>
        </authorList>
    </citation>
    <scope>IDENTIFICATION</scope>
    <source>
        <strain evidence="3">cv. Bd21</strain>
    </source>
</reference>
<accession>A0A2K2DT84</accession>
<dbReference type="EnsemblPlants" id="PNT77486">
    <property type="protein sequence ID" value="PNT77486"/>
    <property type="gene ID" value="BRADI_1g63605v3"/>
</dbReference>
<keyword evidence="1" id="KW-0472">Membrane</keyword>
<keyword evidence="1" id="KW-0812">Transmembrane</keyword>
<name>A0A2K2DT84_BRADI</name>
<keyword evidence="1" id="KW-1133">Transmembrane helix</keyword>
<organism evidence="2">
    <name type="scientific">Brachypodium distachyon</name>
    <name type="common">Purple false brome</name>
    <name type="synonym">Trachynia distachya</name>
    <dbReference type="NCBI Taxonomy" id="15368"/>
    <lineage>
        <taxon>Eukaryota</taxon>
        <taxon>Viridiplantae</taxon>
        <taxon>Streptophyta</taxon>
        <taxon>Embryophyta</taxon>
        <taxon>Tracheophyta</taxon>
        <taxon>Spermatophyta</taxon>
        <taxon>Magnoliopsida</taxon>
        <taxon>Liliopsida</taxon>
        <taxon>Poales</taxon>
        <taxon>Poaceae</taxon>
        <taxon>BOP clade</taxon>
        <taxon>Pooideae</taxon>
        <taxon>Stipodae</taxon>
        <taxon>Brachypodieae</taxon>
        <taxon>Brachypodium</taxon>
    </lineage>
</organism>
<dbReference type="AlphaFoldDB" id="A0A2K2DT84"/>
<dbReference type="Proteomes" id="UP000008810">
    <property type="component" value="Chromosome 1"/>
</dbReference>
<feature type="transmembrane region" description="Helical" evidence="1">
    <location>
        <begin position="75"/>
        <end position="95"/>
    </location>
</feature>
<keyword evidence="4" id="KW-1185">Reference proteome</keyword>
<proteinExistence type="predicted"/>
<reference evidence="2" key="2">
    <citation type="submission" date="2017-06" db="EMBL/GenBank/DDBJ databases">
        <title>WGS assembly of Brachypodium distachyon.</title>
        <authorList>
            <consortium name="The International Brachypodium Initiative"/>
            <person name="Lucas S."/>
            <person name="Harmon-Smith M."/>
            <person name="Lail K."/>
            <person name="Tice H."/>
            <person name="Grimwood J."/>
            <person name="Bruce D."/>
            <person name="Barry K."/>
            <person name="Shu S."/>
            <person name="Lindquist E."/>
            <person name="Wang M."/>
            <person name="Pitluck S."/>
            <person name="Vogel J.P."/>
            <person name="Garvin D.F."/>
            <person name="Mockler T.C."/>
            <person name="Schmutz J."/>
            <person name="Rokhsar D."/>
            <person name="Bevan M.W."/>
        </authorList>
    </citation>
    <scope>NUCLEOTIDE SEQUENCE</scope>
    <source>
        <strain evidence="2">Bd21</strain>
    </source>
</reference>
<evidence type="ECO:0000256" key="1">
    <source>
        <dbReference type="SAM" id="Phobius"/>
    </source>
</evidence>
<evidence type="ECO:0000313" key="2">
    <source>
        <dbReference type="EMBL" id="PNT77486.1"/>
    </source>
</evidence>
<dbReference type="InParanoid" id="A0A2K2DT84"/>
<feature type="transmembrane region" description="Helical" evidence="1">
    <location>
        <begin position="47"/>
        <end position="69"/>
    </location>
</feature>
<dbReference type="Gramene" id="PNT77486">
    <property type="protein sequence ID" value="PNT77486"/>
    <property type="gene ID" value="BRADI_1g63605v3"/>
</dbReference>
<evidence type="ECO:0000313" key="3">
    <source>
        <dbReference type="EnsemblPlants" id="PNT77486"/>
    </source>
</evidence>
<sequence length="98" mass="11451">MYAGDSIARFVTLFFSLSTSFQSSTISPRISFINWTSLCTMRMWPFYTLRVICLQWQFIMSGTTLLYRFSILDPFLIVPDHMLYSLTICFFISVVKST</sequence>